<evidence type="ECO:0000313" key="2">
    <source>
        <dbReference type="WBParaSite" id="maker-unitig_34666-snap-gene-0.3-mRNA-1"/>
    </source>
</evidence>
<dbReference type="AlphaFoldDB" id="A0A1I8FH78"/>
<sequence length="116" mass="12781">DNRSNAAQSGWQPAKLQFGGRSTWPGWLCFTRAINRLSSCRLLESDACRIGQLGTEICLLMAAARSVADWPLKWPTALATQCRPHPSAYQFRYAGAKGVLSGRRSRRGSRVSGGWI</sequence>
<dbReference type="Proteomes" id="UP000095280">
    <property type="component" value="Unplaced"/>
</dbReference>
<organism evidence="1 2">
    <name type="scientific">Macrostomum lignano</name>
    <dbReference type="NCBI Taxonomy" id="282301"/>
    <lineage>
        <taxon>Eukaryota</taxon>
        <taxon>Metazoa</taxon>
        <taxon>Spiralia</taxon>
        <taxon>Lophotrochozoa</taxon>
        <taxon>Platyhelminthes</taxon>
        <taxon>Rhabditophora</taxon>
        <taxon>Macrostomorpha</taxon>
        <taxon>Macrostomida</taxon>
        <taxon>Macrostomidae</taxon>
        <taxon>Macrostomum</taxon>
    </lineage>
</organism>
<protein>
    <submittedName>
        <fullName evidence="2">Integron gene cassette protein</fullName>
    </submittedName>
</protein>
<evidence type="ECO:0000313" key="1">
    <source>
        <dbReference type="Proteomes" id="UP000095280"/>
    </source>
</evidence>
<reference evidence="2" key="1">
    <citation type="submission" date="2016-11" db="UniProtKB">
        <authorList>
            <consortium name="WormBaseParasite"/>
        </authorList>
    </citation>
    <scope>IDENTIFICATION</scope>
</reference>
<dbReference type="WBParaSite" id="maker-unitig_34666-snap-gene-0.3-mRNA-1">
    <property type="protein sequence ID" value="maker-unitig_34666-snap-gene-0.3-mRNA-1"/>
    <property type="gene ID" value="maker-unitig_34666-snap-gene-0.3"/>
</dbReference>
<accession>A0A1I8FH78</accession>
<proteinExistence type="predicted"/>
<keyword evidence="1" id="KW-1185">Reference proteome</keyword>
<name>A0A1I8FH78_9PLAT</name>